<reference evidence="1 2" key="1">
    <citation type="submission" date="2019-10" db="EMBL/GenBank/DDBJ databases">
        <authorList>
            <person name="Palmer J.M."/>
        </authorList>
    </citation>
    <scope>NUCLEOTIDE SEQUENCE [LARGE SCALE GENOMIC DNA]</scope>
    <source>
        <strain evidence="1 2">TWF694</strain>
    </source>
</reference>
<comment type="caution">
    <text evidence="1">The sequence shown here is derived from an EMBL/GenBank/DDBJ whole genome shotgun (WGS) entry which is preliminary data.</text>
</comment>
<dbReference type="AlphaFoldDB" id="A0AAV9X1Y4"/>
<keyword evidence="2" id="KW-1185">Reference proteome</keyword>
<gene>
    <name evidence="1" type="ORF">TWF694_003099</name>
</gene>
<accession>A0AAV9X1Y4</accession>
<protein>
    <recommendedName>
        <fullName evidence="3">F-box domain-containing protein</fullName>
    </recommendedName>
</protein>
<organism evidence="1 2">
    <name type="scientific">Orbilia ellipsospora</name>
    <dbReference type="NCBI Taxonomy" id="2528407"/>
    <lineage>
        <taxon>Eukaryota</taxon>
        <taxon>Fungi</taxon>
        <taxon>Dikarya</taxon>
        <taxon>Ascomycota</taxon>
        <taxon>Pezizomycotina</taxon>
        <taxon>Orbiliomycetes</taxon>
        <taxon>Orbiliales</taxon>
        <taxon>Orbiliaceae</taxon>
        <taxon>Orbilia</taxon>
    </lineage>
</organism>
<dbReference type="CDD" id="cd09917">
    <property type="entry name" value="F-box_SF"/>
    <property type="match status" value="1"/>
</dbReference>
<evidence type="ECO:0000313" key="1">
    <source>
        <dbReference type="EMBL" id="KAK6531935.1"/>
    </source>
</evidence>
<dbReference type="Proteomes" id="UP001365542">
    <property type="component" value="Unassembled WGS sequence"/>
</dbReference>
<name>A0AAV9X1Y4_9PEZI</name>
<dbReference type="EMBL" id="JAVHJO010000012">
    <property type="protein sequence ID" value="KAK6531935.1"/>
    <property type="molecule type" value="Genomic_DNA"/>
</dbReference>
<sequence>MLKAAFQKLQLTEANRRQGKGSSQTDLIQSPLLNLPLEIFIIIVDESDLSYQDLIALSLTTKRFRHLAPDPIKITDESTWLEIEAAACVSRTYQRFLKQSPISCTCTNSKLSPFKPTVKTHDCLFCLQPLCTDPSCETALFLDVATGIFFPASLYPTATAKLMCYPDRLNSRSKFVDFCDKQATPNLYTPGAAYSTIWCEHHRCPRDLLQKLQYPEQFGTSIRKLGTKLFRNNVEPAQKLQFECSWRAGNGLVTQDKPILEKWMQGRFLAGYRDVSRNSSITQSVEKDGPMDHAKIDELVTTGKLEPVYEKFFYDLICLHCFRVLPRARRSLTFANGWNTYSYYANTCVCDRKPFGDGCIRCGATTVKYTSIEAFDPTTDMNTPGNANGKEKKGYRFYIATEHKLETQYPDARICAGATKSNPNGSNRGSIDKEGSLYDDEDWDEEDWRIEGKRQAAYHTVPWKGYTSKGNLPSRDFEKHRVVSRNAAKETQLYNIVRGEAILPLPPRSKIGIQNMPYSILNRVLQYLVVKEDRIQTIHTMSYDILEGTYPFLKAWFGYKALETARYLIEKKE</sequence>
<evidence type="ECO:0000313" key="2">
    <source>
        <dbReference type="Proteomes" id="UP001365542"/>
    </source>
</evidence>
<proteinExistence type="predicted"/>
<evidence type="ECO:0008006" key="3">
    <source>
        <dbReference type="Google" id="ProtNLM"/>
    </source>
</evidence>